<keyword evidence="10" id="KW-1185">Reference proteome</keyword>
<reference evidence="8 10" key="1">
    <citation type="journal article" date="2008" name="Science">
        <title>The Physcomitrella genome reveals evolutionary insights into the conquest of land by plants.</title>
        <authorList>
            <person name="Rensing S."/>
            <person name="Lang D."/>
            <person name="Zimmer A."/>
            <person name="Terry A."/>
            <person name="Salamov A."/>
            <person name="Shapiro H."/>
            <person name="Nishiyama T."/>
            <person name="Perroud P.-F."/>
            <person name="Lindquist E."/>
            <person name="Kamisugi Y."/>
            <person name="Tanahashi T."/>
            <person name="Sakakibara K."/>
            <person name="Fujita T."/>
            <person name="Oishi K."/>
            <person name="Shin-I T."/>
            <person name="Kuroki Y."/>
            <person name="Toyoda A."/>
            <person name="Suzuki Y."/>
            <person name="Hashimoto A."/>
            <person name="Yamaguchi K."/>
            <person name="Sugano A."/>
            <person name="Kohara Y."/>
            <person name="Fujiyama A."/>
            <person name="Anterola A."/>
            <person name="Aoki S."/>
            <person name="Ashton N."/>
            <person name="Barbazuk W.B."/>
            <person name="Barker E."/>
            <person name="Bennetzen J."/>
            <person name="Bezanilla M."/>
            <person name="Blankenship R."/>
            <person name="Cho S.H."/>
            <person name="Dutcher S."/>
            <person name="Estelle M."/>
            <person name="Fawcett J.A."/>
            <person name="Gundlach H."/>
            <person name="Hanada K."/>
            <person name="Heyl A."/>
            <person name="Hicks K.A."/>
            <person name="Hugh J."/>
            <person name="Lohr M."/>
            <person name="Mayer K."/>
            <person name="Melkozernov A."/>
            <person name="Murata T."/>
            <person name="Nelson D."/>
            <person name="Pils B."/>
            <person name="Prigge M."/>
            <person name="Reiss B."/>
            <person name="Renner T."/>
            <person name="Rombauts S."/>
            <person name="Rushton P."/>
            <person name="Sanderfoot A."/>
            <person name="Schween G."/>
            <person name="Shiu S.-H."/>
            <person name="Stueber K."/>
            <person name="Theodoulou F.L."/>
            <person name="Tu H."/>
            <person name="Van de Peer Y."/>
            <person name="Verrier P.J."/>
            <person name="Waters E."/>
            <person name="Wood A."/>
            <person name="Yang L."/>
            <person name="Cove D."/>
            <person name="Cuming A."/>
            <person name="Hasebe M."/>
            <person name="Lucas S."/>
            <person name="Mishler D.B."/>
            <person name="Reski R."/>
            <person name="Grigoriev I."/>
            <person name="Quatrano R.S."/>
            <person name="Boore J.L."/>
        </authorList>
    </citation>
    <scope>NUCLEOTIDE SEQUENCE [LARGE SCALE GENOMIC DNA]</scope>
    <source>
        <strain evidence="9 10">cv. Gransden 2004</strain>
    </source>
</reference>
<dbReference type="PANTHER" id="PTHR21382:SF1">
    <property type="entry name" value="NADH DEHYDROGENASE [UBIQUINONE] 1 ALPHA SUBCOMPLEX SUBUNIT 11"/>
    <property type="match status" value="1"/>
</dbReference>
<dbReference type="STRING" id="3218.A0A2K1KF23"/>
<reference evidence="9" key="3">
    <citation type="submission" date="2020-12" db="UniProtKB">
        <authorList>
            <consortium name="EnsemblPlants"/>
        </authorList>
    </citation>
    <scope>IDENTIFICATION</scope>
</reference>
<evidence type="ECO:0000313" key="10">
    <source>
        <dbReference type="Proteomes" id="UP000006727"/>
    </source>
</evidence>
<sequence length="163" mass="16725">MEDDKYARMDPDELRNLGEYDTVAFRTASAAGSSGLVGMILGAITATWQDVPAVERNVALPALKKTGKIMGNYGLTFAAIGGLFAFTDAVAASIRGKKDIWNSALGGAAAGSVIGLRAGKLPVGIGAAAALAACAVIVDAGGQTVRTPTGREYLPYPRINPDL</sequence>
<protein>
    <recommendedName>
        <fullName evidence="11">NADH dehydrogenase [ubiquinone] 1 alpha subcomplex subunit 11</fullName>
    </recommendedName>
</protein>
<dbReference type="AlphaFoldDB" id="A0A2K1KF23"/>
<dbReference type="OMA" id="REYYPYS"/>
<evidence type="ECO:0000256" key="7">
    <source>
        <dbReference type="SAM" id="Phobius"/>
    </source>
</evidence>
<dbReference type="GO" id="GO:0005743">
    <property type="term" value="C:mitochondrial inner membrane"/>
    <property type="evidence" value="ECO:0007669"/>
    <property type="project" value="UniProtKB-SubCell"/>
</dbReference>
<evidence type="ECO:0000256" key="3">
    <source>
        <dbReference type="ARBA" id="ARBA00022792"/>
    </source>
</evidence>
<organism evidence="8">
    <name type="scientific">Physcomitrium patens</name>
    <name type="common">Spreading-leaved earth moss</name>
    <name type="synonym">Physcomitrella patens</name>
    <dbReference type="NCBI Taxonomy" id="3218"/>
    <lineage>
        <taxon>Eukaryota</taxon>
        <taxon>Viridiplantae</taxon>
        <taxon>Streptophyta</taxon>
        <taxon>Embryophyta</taxon>
        <taxon>Bryophyta</taxon>
        <taxon>Bryophytina</taxon>
        <taxon>Bryopsida</taxon>
        <taxon>Funariidae</taxon>
        <taxon>Funariales</taxon>
        <taxon>Funariaceae</taxon>
        <taxon>Physcomitrium</taxon>
    </lineage>
</organism>
<dbReference type="GO" id="GO:0006120">
    <property type="term" value="P:mitochondrial electron transport, NADH to ubiquinone"/>
    <property type="evidence" value="ECO:0007669"/>
    <property type="project" value="InterPro"/>
</dbReference>
<evidence type="ECO:0000256" key="1">
    <source>
        <dbReference type="ARBA" id="ARBA00004448"/>
    </source>
</evidence>
<feature type="transmembrane region" description="Helical" evidence="7">
    <location>
        <begin position="73"/>
        <end position="94"/>
    </location>
</feature>
<dbReference type="EnsemblPlants" id="Pp3c6_9862V3.1">
    <property type="protein sequence ID" value="Pp3c6_9862V3.1"/>
    <property type="gene ID" value="Pp3c6_9862"/>
</dbReference>
<evidence type="ECO:0000313" key="8">
    <source>
        <dbReference type="EMBL" id="PNR52377.1"/>
    </source>
</evidence>
<dbReference type="PaxDb" id="3218-PP1S317_70V6.1"/>
<gene>
    <name evidence="9" type="primary">LOC112283319</name>
    <name evidence="8" type="ORF">PHYPA_008751</name>
</gene>
<evidence type="ECO:0000256" key="4">
    <source>
        <dbReference type="ARBA" id="ARBA00022989"/>
    </source>
</evidence>
<proteinExistence type="predicted"/>
<dbReference type="GO" id="GO:0045271">
    <property type="term" value="C:respiratory chain complex I"/>
    <property type="evidence" value="ECO:0007669"/>
    <property type="project" value="InterPro"/>
</dbReference>
<dbReference type="GeneID" id="112283319"/>
<name>A0A2K1KF23_PHYPA</name>
<dbReference type="OrthoDB" id="1913277at2759"/>
<evidence type="ECO:0008006" key="11">
    <source>
        <dbReference type="Google" id="ProtNLM"/>
    </source>
</evidence>
<evidence type="ECO:0000256" key="6">
    <source>
        <dbReference type="ARBA" id="ARBA00023136"/>
    </source>
</evidence>
<keyword evidence="2 7" id="KW-0812">Transmembrane</keyword>
<keyword evidence="5" id="KW-0496">Mitochondrion</keyword>
<accession>A0A2K1KF23</accession>
<dbReference type="Gramene" id="Pp3c6_9862V3.1">
    <property type="protein sequence ID" value="Pp3c6_9862V3.1"/>
    <property type="gene ID" value="Pp3c6_9862"/>
</dbReference>
<keyword evidence="4 7" id="KW-1133">Transmembrane helix</keyword>
<dbReference type="InterPro" id="IPR039205">
    <property type="entry name" value="NDUFA11"/>
</dbReference>
<evidence type="ECO:0000256" key="2">
    <source>
        <dbReference type="ARBA" id="ARBA00022692"/>
    </source>
</evidence>
<dbReference type="RefSeq" id="XP_024377640.1">
    <property type="nucleotide sequence ID" value="XM_024521872.2"/>
</dbReference>
<evidence type="ECO:0000313" key="9">
    <source>
        <dbReference type="EnsemblPlants" id="Pp3c6_9862V3.1"/>
    </source>
</evidence>
<dbReference type="Pfam" id="PF02466">
    <property type="entry name" value="Tim17"/>
    <property type="match status" value="1"/>
</dbReference>
<evidence type="ECO:0000256" key="5">
    <source>
        <dbReference type="ARBA" id="ARBA00023128"/>
    </source>
</evidence>
<dbReference type="EMBL" id="ABEU02000006">
    <property type="protein sequence ID" value="PNR52377.1"/>
    <property type="molecule type" value="Genomic_DNA"/>
</dbReference>
<dbReference type="Proteomes" id="UP000006727">
    <property type="component" value="Chromosome 6"/>
</dbReference>
<comment type="subcellular location">
    <subcellularLocation>
        <location evidence="1">Mitochondrion inner membrane</location>
        <topology evidence="1">Multi-pass membrane protein</topology>
    </subcellularLocation>
</comment>
<keyword evidence="6 7" id="KW-0472">Membrane</keyword>
<dbReference type="PANTHER" id="PTHR21382">
    <property type="entry name" value="NADH-UBIQUINONE OXIDOREDUCTASE SUBUNIT"/>
    <property type="match status" value="1"/>
</dbReference>
<reference evidence="8 10" key="2">
    <citation type="journal article" date="2018" name="Plant J.">
        <title>The Physcomitrella patens chromosome-scale assembly reveals moss genome structure and evolution.</title>
        <authorList>
            <person name="Lang D."/>
            <person name="Ullrich K.K."/>
            <person name="Murat F."/>
            <person name="Fuchs J."/>
            <person name="Jenkins J."/>
            <person name="Haas F.B."/>
            <person name="Piednoel M."/>
            <person name="Gundlach H."/>
            <person name="Van Bel M."/>
            <person name="Meyberg R."/>
            <person name="Vives C."/>
            <person name="Morata J."/>
            <person name="Symeonidi A."/>
            <person name="Hiss M."/>
            <person name="Muchero W."/>
            <person name="Kamisugi Y."/>
            <person name="Saleh O."/>
            <person name="Blanc G."/>
            <person name="Decker E.L."/>
            <person name="van Gessel N."/>
            <person name="Grimwood J."/>
            <person name="Hayes R.D."/>
            <person name="Graham S.W."/>
            <person name="Gunter L.E."/>
            <person name="McDaniel S.F."/>
            <person name="Hoernstein S.N.W."/>
            <person name="Larsson A."/>
            <person name="Li F.W."/>
            <person name="Perroud P.F."/>
            <person name="Phillips J."/>
            <person name="Ranjan P."/>
            <person name="Rokshar D.S."/>
            <person name="Rothfels C.J."/>
            <person name="Schneider L."/>
            <person name="Shu S."/>
            <person name="Stevenson D.W."/>
            <person name="Thummler F."/>
            <person name="Tillich M."/>
            <person name="Villarreal Aguilar J.C."/>
            <person name="Widiez T."/>
            <person name="Wong G.K."/>
            <person name="Wymore A."/>
            <person name="Zhang Y."/>
            <person name="Zimmer A.D."/>
            <person name="Quatrano R.S."/>
            <person name="Mayer K.F.X."/>
            <person name="Goodstein D."/>
            <person name="Casacuberta J.M."/>
            <person name="Vandepoele K."/>
            <person name="Reski R."/>
            <person name="Cuming A.C."/>
            <person name="Tuskan G.A."/>
            <person name="Maumus F."/>
            <person name="Salse J."/>
            <person name="Schmutz J."/>
            <person name="Rensing S.A."/>
        </authorList>
    </citation>
    <scope>NUCLEOTIDE SEQUENCE [LARGE SCALE GENOMIC DNA]</scope>
    <source>
        <strain evidence="9 10">cv. Gransden 2004</strain>
    </source>
</reference>
<keyword evidence="3" id="KW-0999">Mitochondrion inner membrane</keyword>